<feature type="compositionally biased region" description="Pro residues" evidence="1">
    <location>
        <begin position="168"/>
        <end position="177"/>
    </location>
</feature>
<dbReference type="AlphaFoldDB" id="A0A1Q9DWR5"/>
<feature type="compositionally biased region" description="Low complexity" evidence="1">
    <location>
        <begin position="631"/>
        <end position="662"/>
    </location>
</feature>
<feature type="compositionally biased region" description="Basic residues" evidence="1">
    <location>
        <begin position="761"/>
        <end position="777"/>
    </location>
</feature>
<feature type="compositionally biased region" description="Polar residues" evidence="1">
    <location>
        <begin position="685"/>
        <end position="694"/>
    </location>
</feature>
<evidence type="ECO:0000313" key="2">
    <source>
        <dbReference type="EMBL" id="OLP99612.1"/>
    </source>
</evidence>
<accession>A0A1Q9DWR5</accession>
<feature type="compositionally biased region" description="Basic residues" evidence="1">
    <location>
        <begin position="143"/>
        <end position="167"/>
    </location>
</feature>
<dbReference type="OrthoDB" id="421139at2759"/>
<name>A0A1Q9DWR5_SYMMI</name>
<feature type="region of interest" description="Disordered" evidence="1">
    <location>
        <begin position="1"/>
        <end position="54"/>
    </location>
</feature>
<feature type="region of interest" description="Disordered" evidence="1">
    <location>
        <begin position="743"/>
        <end position="806"/>
    </location>
</feature>
<proteinExistence type="predicted"/>
<comment type="caution">
    <text evidence="2">The sequence shown here is derived from an EMBL/GenBank/DDBJ whole genome shotgun (WGS) entry which is preliminary data.</text>
</comment>
<protein>
    <submittedName>
        <fullName evidence="2">Uncharacterized protein</fullName>
    </submittedName>
</protein>
<keyword evidence="3" id="KW-1185">Reference proteome</keyword>
<dbReference type="Proteomes" id="UP000186817">
    <property type="component" value="Unassembled WGS sequence"/>
</dbReference>
<feature type="region of interest" description="Disordered" evidence="1">
    <location>
        <begin position="128"/>
        <end position="215"/>
    </location>
</feature>
<dbReference type="EMBL" id="LSRX01000355">
    <property type="protein sequence ID" value="OLP99612.1"/>
    <property type="molecule type" value="Genomic_DNA"/>
</dbReference>
<feature type="compositionally biased region" description="Basic and acidic residues" evidence="1">
    <location>
        <begin position="833"/>
        <end position="843"/>
    </location>
</feature>
<feature type="region of interest" description="Disordered" evidence="1">
    <location>
        <begin position="625"/>
        <end position="662"/>
    </location>
</feature>
<evidence type="ECO:0000313" key="3">
    <source>
        <dbReference type="Proteomes" id="UP000186817"/>
    </source>
</evidence>
<gene>
    <name evidence="2" type="ORF">AK812_SmicGene17801</name>
</gene>
<reference evidence="2 3" key="1">
    <citation type="submission" date="2016-02" db="EMBL/GenBank/DDBJ databases">
        <title>Genome analysis of coral dinoflagellate symbionts highlights evolutionary adaptations to a symbiotic lifestyle.</title>
        <authorList>
            <person name="Aranda M."/>
            <person name="Li Y."/>
            <person name="Liew Y.J."/>
            <person name="Baumgarten S."/>
            <person name="Simakov O."/>
            <person name="Wilson M."/>
            <person name="Piel J."/>
            <person name="Ashoor H."/>
            <person name="Bougouffa S."/>
            <person name="Bajic V.B."/>
            <person name="Ryu T."/>
            <person name="Ravasi T."/>
            <person name="Bayer T."/>
            <person name="Micklem G."/>
            <person name="Kim H."/>
            <person name="Bhak J."/>
            <person name="Lajeunesse T.C."/>
            <person name="Voolstra C.R."/>
        </authorList>
    </citation>
    <scope>NUCLEOTIDE SEQUENCE [LARGE SCALE GENOMIC DNA]</scope>
    <source>
        <strain evidence="2 3">CCMP2467</strain>
    </source>
</reference>
<evidence type="ECO:0000256" key="1">
    <source>
        <dbReference type="SAM" id="MobiDB-lite"/>
    </source>
</evidence>
<feature type="compositionally biased region" description="Polar residues" evidence="1">
    <location>
        <begin position="703"/>
        <end position="728"/>
    </location>
</feature>
<feature type="region of interest" description="Disordered" evidence="1">
    <location>
        <begin position="676"/>
        <end position="728"/>
    </location>
</feature>
<organism evidence="2 3">
    <name type="scientific">Symbiodinium microadriaticum</name>
    <name type="common">Dinoflagellate</name>
    <name type="synonym">Zooxanthella microadriatica</name>
    <dbReference type="NCBI Taxonomy" id="2951"/>
    <lineage>
        <taxon>Eukaryota</taxon>
        <taxon>Sar</taxon>
        <taxon>Alveolata</taxon>
        <taxon>Dinophyceae</taxon>
        <taxon>Suessiales</taxon>
        <taxon>Symbiodiniaceae</taxon>
        <taxon>Symbiodinium</taxon>
    </lineage>
</organism>
<feature type="compositionally biased region" description="Low complexity" evidence="1">
    <location>
        <begin position="778"/>
        <end position="796"/>
    </location>
</feature>
<feature type="region of interest" description="Disordered" evidence="1">
    <location>
        <begin position="829"/>
        <end position="852"/>
    </location>
</feature>
<sequence length="852" mass="93472">MEDDSATMATTSPESDGHESVATILPEEDGPPKAKPRREPARQQATRPSYPWPCPSGWSPPSGVGMAPMGMSMAPMGGCLPPVPATMPPPWQVVPPMVPSVPMGMGPLGPLGPLGSVGPMGPLGPLGLPLGSLGPAHPVARTPPKKNPTKNHHSPVQRNHHHHHHHPWPNPEEPLPSNPTQKPGEEPGPHVAKVVPPPPKAKQPEPSTSIPPWREVNPDDVVVTLAKAIVQHHLEKECEEAPAAEDPPKEKATAPHRDHLQYPQGWKHKMCWMLFAWGQSDWDHCSLLTQAFARELEGSTPTMFIDGKPTWAQKCSWFIGHYKNQRWERYCRDVQMDGYLMEHAMVVQAMGCRKSARGTRRAAMATVWTIEDFLSELGHLGELCKMRPDSLVVKTMTSSFIERIQAAKHWTSAAIIQLLQKVEEMELPKDMKENIQGAIEKCQANEGTHLKLTTAGQKIQHVPCYLTQAKWTLLESTQSKDDMMQVLAKRLRAMGLSSLKEGTIHQVLATILYVQHSQGRMELHPRAIHGMVEDFSAIFHGTPKTTTTGLAHYPENPKQNGQAWLAQAYGDGASPACRALSGRAESQREDSWAQAARLLSDLAKRHMPGPAEPQITMLQPSRMAIPDQQHEQQQQPLQQQEALQQRLQRVASPQQQQPMQQPAVQALQLPALPVPPQQAAAPTMESGQATQPPVETSVVPMEQQGTQAPLQSDTAETSPKQAATTQPKTLQDFEDQAFQALKQKKKNTRTAAEQDDSKAKLLPKGKAKATAKAKAKAQAKATAKTKATPKATAKSPATKRKSPMPMYGCPKCRGNPGGCGQCRDPTYTGLRLPGRETYRDHMAKQKAKRTAA</sequence>